<keyword evidence="2" id="KW-1185">Reference proteome</keyword>
<evidence type="ECO:0000313" key="1">
    <source>
        <dbReference type="EMBL" id="MCQ8229112.1"/>
    </source>
</evidence>
<organism evidence="1 2">
    <name type="scientific">Pantoea trifolii</name>
    <dbReference type="NCBI Taxonomy" id="2968030"/>
    <lineage>
        <taxon>Bacteria</taxon>
        <taxon>Pseudomonadati</taxon>
        <taxon>Pseudomonadota</taxon>
        <taxon>Gammaproteobacteria</taxon>
        <taxon>Enterobacterales</taxon>
        <taxon>Erwiniaceae</taxon>
        <taxon>Pantoea</taxon>
    </lineage>
</organism>
<comment type="caution">
    <text evidence="1">The sequence shown here is derived from an EMBL/GenBank/DDBJ whole genome shotgun (WGS) entry which is preliminary data.</text>
</comment>
<dbReference type="EMBL" id="JANIET010000001">
    <property type="protein sequence ID" value="MCQ8229112.1"/>
    <property type="molecule type" value="Genomic_DNA"/>
</dbReference>
<dbReference type="Proteomes" id="UP001300015">
    <property type="component" value="Unassembled WGS sequence"/>
</dbReference>
<proteinExistence type="predicted"/>
<reference evidence="1 2" key="1">
    <citation type="submission" date="2022-07" db="EMBL/GenBank/DDBJ databases">
        <title>Pantoea trifolii sp. nov. isolated from root nodules of Trifolium rubens.</title>
        <authorList>
            <person name="Kalita M."/>
            <person name="Wdowiak-Wrobel S."/>
            <person name="Marek-Kozaczuk M."/>
            <person name="Palusinska-Szysz M."/>
            <person name="Sokolowski W."/>
            <person name="Coutinho T."/>
            <person name="Hlahane L."/>
        </authorList>
    </citation>
    <scope>NUCLEOTIDE SEQUENCE [LARGE SCALE GENOMIC DNA]</scope>
    <source>
        <strain evidence="1 2">MMK2</strain>
    </source>
</reference>
<accession>A0ABT1VQK0</accession>
<sequence length="234" mass="25915">MSQMPQQSNEAVLYNALCANFPSEVLPLTTISRNSTGTRDFIVSQELALNFDNIRNCSDAYSADVDGNEKSPDALFLHEDVLYFVEFKEGNPRNVKKLEIRNKIHEGIITLYQFSKKHTSIVRSDFFKLKIAYIVFRRPRVGGNAFTNATDAASANYFIENIKGFIVRVTAVSDDPQYFVDFFHKVTSGRVTQIHVFDHNGSGSQTLFTATAIQAAMSAAANTTPPQTGQGGVA</sequence>
<name>A0ABT1VQK0_9GAMM</name>
<evidence type="ECO:0000313" key="2">
    <source>
        <dbReference type="Proteomes" id="UP001300015"/>
    </source>
</evidence>
<dbReference type="RefSeq" id="WP_256697512.1">
    <property type="nucleotide sequence ID" value="NZ_JANIES010000001.1"/>
</dbReference>
<gene>
    <name evidence="1" type="ORF">NQH49_16740</name>
</gene>
<protein>
    <submittedName>
        <fullName evidence="1">Uncharacterized protein</fullName>
    </submittedName>
</protein>